<dbReference type="OrthoDB" id="6250361at2759"/>
<dbReference type="EMBL" id="KL596624">
    <property type="protein sequence ID" value="KER33477.1"/>
    <property type="molecule type" value="Genomic_DNA"/>
</dbReference>
<keyword evidence="1" id="KW-0175">Coiled coil</keyword>
<evidence type="ECO:0000313" key="2">
    <source>
        <dbReference type="EMBL" id="KER33477.1"/>
    </source>
</evidence>
<proteinExistence type="predicted"/>
<dbReference type="KEGG" id="ovi:T265_00593"/>
<dbReference type="CTD" id="20314781"/>
<dbReference type="RefSeq" id="XP_009162685.1">
    <property type="nucleotide sequence ID" value="XM_009164421.1"/>
</dbReference>
<organism evidence="2 3">
    <name type="scientific">Opisthorchis viverrini</name>
    <name type="common">Southeast Asian liver fluke</name>
    <dbReference type="NCBI Taxonomy" id="6198"/>
    <lineage>
        <taxon>Eukaryota</taxon>
        <taxon>Metazoa</taxon>
        <taxon>Spiralia</taxon>
        <taxon>Lophotrochozoa</taxon>
        <taxon>Platyhelminthes</taxon>
        <taxon>Trematoda</taxon>
        <taxon>Digenea</taxon>
        <taxon>Opisthorchiida</taxon>
        <taxon>Opisthorchiata</taxon>
        <taxon>Opisthorchiidae</taxon>
        <taxon>Opisthorchis</taxon>
    </lineage>
</organism>
<evidence type="ECO:0000256" key="1">
    <source>
        <dbReference type="SAM" id="Coils"/>
    </source>
</evidence>
<keyword evidence="3" id="KW-1185">Reference proteome</keyword>
<evidence type="ECO:0000313" key="3">
    <source>
        <dbReference type="Proteomes" id="UP000054324"/>
    </source>
</evidence>
<dbReference type="GeneID" id="20314781"/>
<feature type="coiled-coil region" evidence="1">
    <location>
        <begin position="205"/>
        <end position="232"/>
    </location>
</feature>
<protein>
    <submittedName>
        <fullName evidence="2">Uncharacterized protein</fullName>
    </submittedName>
</protein>
<dbReference type="AlphaFoldDB" id="A0A075A5A3"/>
<reference evidence="2 3" key="1">
    <citation type="submission" date="2013-11" db="EMBL/GenBank/DDBJ databases">
        <title>Opisthorchis viverrini - life in the bile duct.</title>
        <authorList>
            <person name="Young N.D."/>
            <person name="Nagarajan N."/>
            <person name="Lin S.J."/>
            <person name="Korhonen P.K."/>
            <person name="Jex A.R."/>
            <person name="Hall R.S."/>
            <person name="Safavi-Hemami H."/>
            <person name="Kaewkong W."/>
            <person name="Bertrand D."/>
            <person name="Gao S."/>
            <person name="Seet Q."/>
            <person name="Wongkham S."/>
            <person name="Teh B.T."/>
            <person name="Wongkham C."/>
            <person name="Intapan P.M."/>
            <person name="Maleewong W."/>
            <person name="Yang X."/>
            <person name="Hu M."/>
            <person name="Wang Z."/>
            <person name="Hofmann A."/>
            <person name="Sternberg P.W."/>
            <person name="Tan P."/>
            <person name="Wang J."/>
            <person name="Gasser R.B."/>
        </authorList>
    </citation>
    <scope>NUCLEOTIDE SEQUENCE [LARGE SCALE GENOMIC DNA]</scope>
</reference>
<name>A0A075A5A3_OPIVI</name>
<dbReference type="Proteomes" id="UP000054324">
    <property type="component" value="Unassembled WGS sequence"/>
</dbReference>
<gene>
    <name evidence="2" type="ORF">T265_00593</name>
</gene>
<sequence>MVTTQWWTYHKDAGSTHGHSGLGASKLPNIARRTQPPDSNIAHAHQPHGTPVALTALLLSFLLRLSKSSTNSPHSAMDLFHHDEITVHLLDARVKCACDGCKQESVGDGVTFVLFEKEVWLERLNVSDAVKRLKPSTDCIRKQDYALTLSSPAQKLLEEACRKLFPVSGELNFIRQLSCSLSDYHLSVAEQCTTLDSTSLVDTNAHTEEQRRMELQRKLARELEKSKSKRNKKGGILRK</sequence>
<accession>A0A075A5A3</accession>